<protein>
    <submittedName>
        <fullName evidence="1">Putative phage tail protein gpI</fullName>
    </submittedName>
</protein>
<proteinExistence type="predicted"/>
<dbReference type="EMBL" id="CABVQC010000082">
    <property type="protein sequence ID" value="VWC47345.1"/>
    <property type="molecule type" value="Genomic_DNA"/>
</dbReference>
<accession>A0A6P2SUY3</accession>
<dbReference type="Pfam" id="PF09684">
    <property type="entry name" value="Tail_P2_I"/>
    <property type="match status" value="1"/>
</dbReference>
<dbReference type="InterPro" id="IPR006521">
    <property type="entry name" value="Tail_protein_I"/>
</dbReference>
<dbReference type="NCBIfam" id="TIGR01634">
    <property type="entry name" value="tail_P2_I"/>
    <property type="match status" value="1"/>
</dbReference>
<evidence type="ECO:0000313" key="2">
    <source>
        <dbReference type="Proteomes" id="UP000494261"/>
    </source>
</evidence>
<dbReference type="Proteomes" id="UP000494261">
    <property type="component" value="Unassembled WGS sequence"/>
</dbReference>
<name>A0A6P2SUY3_9BURK</name>
<reference evidence="1 2" key="1">
    <citation type="submission" date="2019-09" db="EMBL/GenBank/DDBJ databases">
        <authorList>
            <person name="Depoorter E."/>
        </authorList>
    </citation>
    <scope>NUCLEOTIDE SEQUENCE [LARGE SCALE GENOMIC DNA]</scope>
    <source>
        <strain evidence="1">LMG 13014</strain>
    </source>
</reference>
<organism evidence="1 2">
    <name type="scientific">Burkholderia aenigmatica</name>
    <dbReference type="NCBI Taxonomy" id="2015348"/>
    <lineage>
        <taxon>Bacteria</taxon>
        <taxon>Pseudomonadati</taxon>
        <taxon>Pseudomonadota</taxon>
        <taxon>Betaproteobacteria</taxon>
        <taxon>Burkholderiales</taxon>
        <taxon>Burkholderiaceae</taxon>
        <taxon>Burkholderia</taxon>
        <taxon>Burkholderia cepacia complex</taxon>
    </lineage>
</organism>
<sequence>MADALLLPPPLAGDERFQALGQLAARISDIDLSPLLVYLVDTVNASALPNLAEQLHILGEGWQFARDDDERRRLLKRAIELHRYKGTRWAIQQVLETLALSGQISEWFQYGGQPYYFKINVDLSTRGIDEATFDALVALITEYKNVRSHLELLTLSLTNVSQVPAIAATTLCGELATVYPYELTELNQVSQVPSFGIGHWSVETVLVYPQTA</sequence>
<dbReference type="AlphaFoldDB" id="A0A6P2SUY3"/>
<dbReference type="RefSeq" id="WP_175026132.1">
    <property type="nucleotide sequence ID" value="NZ_CABVQC010000082.1"/>
</dbReference>
<evidence type="ECO:0000313" key="1">
    <source>
        <dbReference type="EMBL" id="VWC47345.1"/>
    </source>
</evidence>
<gene>
    <name evidence="1" type="ORF">BLA13014_07395</name>
</gene>